<reference evidence="2 3" key="1">
    <citation type="journal article" date="2023" name="Plants (Basel)">
        <title>Bridging the Gap: Combining Genomics and Transcriptomics Approaches to Understand Stylosanthes scabra, an Orphan Legume from the Brazilian Caatinga.</title>
        <authorList>
            <person name="Ferreira-Neto J.R.C."/>
            <person name="da Silva M.D."/>
            <person name="Binneck E."/>
            <person name="de Melo N.F."/>
            <person name="da Silva R.H."/>
            <person name="de Melo A.L.T.M."/>
            <person name="Pandolfi V."/>
            <person name="Bustamante F.O."/>
            <person name="Brasileiro-Vidal A.C."/>
            <person name="Benko-Iseppon A.M."/>
        </authorList>
    </citation>
    <scope>NUCLEOTIDE SEQUENCE [LARGE SCALE GENOMIC DNA]</scope>
    <source>
        <tissue evidence="2">Leaves</tissue>
    </source>
</reference>
<protein>
    <submittedName>
        <fullName evidence="2">Uncharacterized protein</fullName>
    </submittedName>
</protein>
<dbReference type="Proteomes" id="UP001341840">
    <property type="component" value="Unassembled WGS sequence"/>
</dbReference>
<keyword evidence="3" id="KW-1185">Reference proteome</keyword>
<accession>A0ABU6UPE3</accession>
<name>A0ABU6UPE3_9FABA</name>
<feature type="region of interest" description="Disordered" evidence="1">
    <location>
        <begin position="65"/>
        <end position="108"/>
    </location>
</feature>
<gene>
    <name evidence="2" type="ORF">PIB30_077302</name>
</gene>
<comment type="caution">
    <text evidence="2">The sequence shown here is derived from an EMBL/GenBank/DDBJ whole genome shotgun (WGS) entry which is preliminary data.</text>
</comment>
<dbReference type="EMBL" id="JASCZI010121865">
    <property type="protein sequence ID" value="MED6163171.1"/>
    <property type="molecule type" value="Genomic_DNA"/>
</dbReference>
<evidence type="ECO:0000313" key="3">
    <source>
        <dbReference type="Proteomes" id="UP001341840"/>
    </source>
</evidence>
<sequence>MASSVYEKINGGKKKALEDGEVVIQSSKCGNSDTQYRYLFLGIDTYDTQRKQQVHHVKTKFQHESGVTHTKWRQNRTSTTPRRGLSPLTTPRCGRKAHDRAWSVSPAW</sequence>
<evidence type="ECO:0000313" key="2">
    <source>
        <dbReference type="EMBL" id="MED6163171.1"/>
    </source>
</evidence>
<evidence type="ECO:0000256" key="1">
    <source>
        <dbReference type="SAM" id="MobiDB-lite"/>
    </source>
</evidence>
<proteinExistence type="predicted"/>
<organism evidence="2 3">
    <name type="scientific">Stylosanthes scabra</name>
    <dbReference type="NCBI Taxonomy" id="79078"/>
    <lineage>
        <taxon>Eukaryota</taxon>
        <taxon>Viridiplantae</taxon>
        <taxon>Streptophyta</taxon>
        <taxon>Embryophyta</taxon>
        <taxon>Tracheophyta</taxon>
        <taxon>Spermatophyta</taxon>
        <taxon>Magnoliopsida</taxon>
        <taxon>eudicotyledons</taxon>
        <taxon>Gunneridae</taxon>
        <taxon>Pentapetalae</taxon>
        <taxon>rosids</taxon>
        <taxon>fabids</taxon>
        <taxon>Fabales</taxon>
        <taxon>Fabaceae</taxon>
        <taxon>Papilionoideae</taxon>
        <taxon>50 kb inversion clade</taxon>
        <taxon>dalbergioids sensu lato</taxon>
        <taxon>Dalbergieae</taxon>
        <taxon>Pterocarpus clade</taxon>
        <taxon>Stylosanthes</taxon>
    </lineage>
</organism>